<feature type="compositionally biased region" description="Polar residues" evidence="5">
    <location>
        <begin position="200"/>
        <end position="212"/>
    </location>
</feature>
<dbReference type="GO" id="GO:0003677">
    <property type="term" value="F:DNA binding"/>
    <property type="evidence" value="ECO:0007669"/>
    <property type="project" value="InterPro"/>
</dbReference>
<dbReference type="Gene3D" id="1.10.1740.10">
    <property type="match status" value="1"/>
</dbReference>
<dbReference type="InterPro" id="IPR013249">
    <property type="entry name" value="RNA_pol_sigma70_r4_t2"/>
</dbReference>
<dbReference type="InterPro" id="IPR039425">
    <property type="entry name" value="RNA_pol_sigma-70-like"/>
</dbReference>
<name>A0A5J5K054_9ACTN</name>
<keyword evidence="2" id="KW-0805">Transcription regulation</keyword>
<sequence length="212" mass="23906">MDHSLRQRVRQGDRAAFGELFDREAQAVYRHALRLSGNPQVAEEVVSVTFLEAWQGRHRLLPEGDSLLPWLLGIAGNVHRNVARSARRHREALARLPPREVVSDFSDETVDRMGDAEKLHAVRAALARLRRVDREVFTLCVWAGLSHAAAAEALGIPEGTVRSRLSRARTRLAKLTDEELRKMRAKPERPLPGGQHLVSRLQTARSTQETIR</sequence>
<evidence type="ECO:0000256" key="1">
    <source>
        <dbReference type="ARBA" id="ARBA00010641"/>
    </source>
</evidence>
<evidence type="ECO:0000259" key="6">
    <source>
        <dbReference type="Pfam" id="PF04542"/>
    </source>
</evidence>
<dbReference type="PANTHER" id="PTHR43133:SF25">
    <property type="entry name" value="RNA POLYMERASE SIGMA FACTOR RFAY-RELATED"/>
    <property type="match status" value="1"/>
</dbReference>
<dbReference type="NCBIfam" id="TIGR02937">
    <property type="entry name" value="sigma70-ECF"/>
    <property type="match status" value="1"/>
</dbReference>
<dbReference type="Proteomes" id="UP000327011">
    <property type="component" value="Unassembled WGS sequence"/>
</dbReference>
<evidence type="ECO:0000256" key="2">
    <source>
        <dbReference type="ARBA" id="ARBA00023015"/>
    </source>
</evidence>
<keyword evidence="9" id="KW-1185">Reference proteome</keyword>
<dbReference type="InterPro" id="IPR036388">
    <property type="entry name" value="WH-like_DNA-bd_sf"/>
</dbReference>
<feature type="domain" description="RNA polymerase sigma factor 70 region 4 type 2" evidence="7">
    <location>
        <begin position="120"/>
        <end position="172"/>
    </location>
</feature>
<dbReference type="EMBL" id="VYTZ01000009">
    <property type="protein sequence ID" value="KAA9375944.1"/>
    <property type="molecule type" value="Genomic_DNA"/>
</dbReference>
<dbReference type="Pfam" id="PF08281">
    <property type="entry name" value="Sigma70_r4_2"/>
    <property type="match status" value="1"/>
</dbReference>
<dbReference type="PANTHER" id="PTHR43133">
    <property type="entry name" value="RNA POLYMERASE ECF-TYPE SIGMA FACTO"/>
    <property type="match status" value="1"/>
</dbReference>
<dbReference type="InterPro" id="IPR013324">
    <property type="entry name" value="RNA_pol_sigma_r3/r4-like"/>
</dbReference>
<reference evidence="8 9" key="1">
    <citation type="submission" date="2019-09" db="EMBL/GenBank/DDBJ databases">
        <title>Screening of Novel Bioactive Compounds from Soil-Associated.</title>
        <authorList>
            <person name="Gong X."/>
        </authorList>
    </citation>
    <scope>NUCLEOTIDE SEQUENCE [LARGE SCALE GENOMIC DNA]</scope>
    <source>
        <strain evidence="8 9">Gxj-6</strain>
    </source>
</reference>
<dbReference type="SUPFAM" id="SSF88946">
    <property type="entry name" value="Sigma2 domain of RNA polymerase sigma factors"/>
    <property type="match status" value="1"/>
</dbReference>
<evidence type="ECO:0000256" key="5">
    <source>
        <dbReference type="SAM" id="MobiDB-lite"/>
    </source>
</evidence>
<evidence type="ECO:0000259" key="7">
    <source>
        <dbReference type="Pfam" id="PF08281"/>
    </source>
</evidence>
<dbReference type="GO" id="GO:0016987">
    <property type="term" value="F:sigma factor activity"/>
    <property type="evidence" value="ECO:0007669"/>
    <property type="project" value="UniProtKB-KW"/>
</dbReference>
<evidence type="ECO:0000313" key="8">
    <source>
        <dbReference type="EMBL" id="KAA9375944.1"/>
    </source>
</evidence>
<dbReference type="Pfam" id="PF04542">
    <property type="entry name" value="Sigma70_r2"/>
    <property type="match status" value="1"/>
</dbReference>
<feature type="region of interest" description="Disordered" evidence="5">
    <location>
        <begin position="186"/>
        <end position="212"/>
    </location>
</feature>
<comment type="caution">
    <text evidence="8">The sequence shown here is derived from an EMBL/GenBank/DDBJ whole genome shotgun (WGS) entry which is preliminary data.</text>
</comment>
<gene>
    <name evidence="8" type="ORF">F5972_24785</name>
</gene>
<keyword evidence="4" id="KW-0804">Transcription</keyword>
<accession>A0A5J5K054</accession>
<dbReference type="AlphaFoldDB" id="A0A5J5K054"/>
<evidence type="ECO:0000256" key="3">
    <source>
        <dbReference type="ARBA" id="ARBA00023082"/>
    </source>
</evidence>
<protein>
    <submittedName>
        <fullName evidence="8">RNA polymerase sigma factor</fullName>
    </submittedName>
</protein>
<dbReference type="GO" id="GO:0006352">
    <property type="term" value="P:DNA-templated transcription initiation"/>
    <property type="evidence" value="ECO:0007669"/>
    <property type="project" value="InterPro"/>
</dbReference>
<evidence type="ECO:0000313" key="9">
    <source>
        <dbReference type="Proteomes" id="UP000327011"/>
    </source>
</evidence>
<dbReference type="InterPro" id="IPR007627">
    <property type="entry name" value="RNA_pol_sigma70_r2"/>
</dbReference>
<keyword evidence="3" id="KW-0731">Sigma factor</keyword>
<evidence type="ECO:0000256" key="4">
    <source>
        <dbReference type="ARBA" id="ARBA00023163"/>
    </source>
</evidence>
<dbReference type="RefSeq" id="WP_150936420.1">
    <property type="nucleotide sequence ID" value="NZ_VYTZ01000009.1"/>
</dbReference>
<proteinExistence type="inferred from homology"/>
<dbReference type="InterPro" id="IPR013325">
    <property type="entry name" value="RNA_pol_sigma_r2"/>
</dbReference>
<comment type="similarity">
    <text evidence="1">Belongs to the sigma-70 factor family. ECF subfamily.</text>
</comment>
<dbReference type="Gene3D" id="1.10.10.10">
    <property type="entry name" value="Winged helix-like DNA-binding domain superfamily/Winged helix DNA-binding domain"/>
    <property type="match status" value="1"/>
</dbReference>
<organism evidence="8 9">
    <name type="scientific">Microbispora cellulosiformans</name>
    <dbReference type="NCBI Taxonomy" id="2614688"/>
    <lineage>
        <taxon>Bacteria</taxon>
        <taxon>Bacillati</taxon>
        <taxon>Actinomycetota</taxon>
        <taxon>Actinomycetes</taxon>
        <taxon>Streptosporangiales</taxon>
        <taxon>Streptosporangiaceae</taxon>
        <taxon>Microbispora</taxon>
    </lineage>
</organism>
<dbReference type="InterPro" id="IPR014284">
    <property type="entry name" value="RNA_pol_sigma-70_dom"/>
</dbReference>
<feature type="domain" description="RNA polymerase sigma-70 region 2" evidence="6">
    <location>
        <begin position="20"/>
        <end position="88"/>
    </location>
</feature>
<dbReference type="SUPFAM" id="SSF88659">
    <property type="entry name" value="Sigma3 and sigma4 domains of RNA polymerase sigma factors"/>
    <property type="match status" value="1"/>
</dbReference>